<dbReference type="GO" id="GO:0008686">
    <property type="term" value="F:3,4-dihydroxy-2-butanone-4-phosphate synthase activity"/>
    <property type="evidence" value="ECO:0007669"/>
    <property type="project" value="UniProtKB-UniRule"/>
</dbReference>
<dbReference type="GO" id="GO:0000287">
    <property type="term" value="F:magnesium ion binding"/>
    <property type="evidence" value="ECO:0007669"/>
    <property type="project" value="UniProtKB-UniRule"/>
</dbReference>
<keyword evidence="16" id="KW-0378">Hydrolase</keyword>
<protein>
    <recommendedName>
        <fullName evidence="8 14">3,4-dihydroxy-2-butanone 4-phosphate synthase</fullName>
        <shortName evidence="14">DHBP synthase</shortName>
        <ecNumber evidence="7 14">4.1.99.12</ecNumber>
    </recommendedName>
</protein>
<comment type="cofactor">
    <cofactor evidence="14">
        <name>Mg(2+)</name>
        <dbReference type="ChEBI" id="CHEBI:18420"/>
    </cofactor>
    <cofactor evidence="14">
        <name>Mn(2+)</name>
        <dbReference type="ChEBI" id="CHEBI:29035"/>
    </cofactor>
    <text evidence="14">Binds 2 divalent metal cations per subunit. Magnesium or manganese.</text>
</comment>
<dbReference type="Gene3D" id="3.90.870.10">
    <property type="entry name" value="DHBP synthase"/>
    <property type="match status" value="1"/>
</dbReference>
<evidence type="ECO:0000256" key="9">
    <source>
        <dbReference type="ARBA" id="ARBA00022619"/>
    </source>
</evidence>
<proteinExistence type="inferred from homology"/>
<dbReference type="Proteomes" id="UP000308901">
    <property type="component" value="Unassembled WGS sequence"/>
</dbReference>
<dbReference type="SUPFAM" id="SSF142695">
    <property type="entry name" value="RibA-like"/>
    <property type="match status" value="1"/>
</dbReference>
<keyword evidence="12 14" id="KW-0464">Manganese</keyword>
<comment type="cofactor">
    <cofactor evidence="2">
        <name>Mn(2+)</name>
        <dbReference type="ChEBI" id="CHEBI:29035"/>
    </cofactor>
</comment>
<dbReference type="InterPro" id="IPR000422">
    <property type="entry name" value="DHBP_synthase_RibB"/>
</dbReference>
<evidence type="ECO:0000256" key="3">
    <source>
        <dbReference type="ARBA" id="ARBA00002284"/>
    </source>
</evidence>
<evidence type="ECO:0000256" key="14">
    <source>
        <dbReference type="HAMAP-Rule" id="MF_00180"/>
    </source>
</evidence>
<keyword evidence="17" id="KW-1185">Reference proteome</keyword>
<dbReference type="FunFam" id="3.90.870.10:FF:000001">
    <property type="entry name" value="Riboflavin biosynthesis protein RibBA"/>
    <property type="match status" value="1"/>
</dbReference>
<comment type="catalytic activity">
    <reaction evidence="1 14">
        <text>D-ribulose 5-phosphate = (2S)-2-hydroxy-3-oxobutyl phosphate + formate + H(+)</text>
        <dbReference type="Rhea" id="RHEA:18457"/>
        <dbReference type="ChEBI" id="CHEBI:15378"/>
        <dbReference type="ChEBI" id="CHEBI:15740"/>
        <dbReference type="ChEBI" id="CHEBI:58121"/>
        <dbReference type="ChEBI" id="CHEBI:58830"/>
        <dbReference type="EC" id="4.1.99.12"/>
    </reaction>
</comment>
<evidence type="ECO:0000259" key="15">
    <source>
        <dbReference type="Pfam" id="PF00925"/>
    </source>
</evidence>
<feature type="domain" description="GTP cyclohydrolase II" evidence="15">
    <location>
        <begin position="302"/>
        <end position="349"/>
    </location>
</feature>
<feature type="binding site" evidence="14">
    <location>
        <begin position="150"/>
        <end position="154"/>
    </location>
    <ligand>
        <name>D-ribulose 5-phosphate</name>
        <dbReference type="ChEBI" id="CHEBI:58121"/>
    </ligand>
</feature>
<dbReference type="UniPathway" id="UPA00275">
    <property type="reaction ID" value="UER00399"/>
</dbReference>
<dbReference type="NCBIfam" id="TIGR00506">
    <property type="entry name" value="ribB"/>
    <property type="match status" value="1"/>
</dbReference>
<keyword evidence="11 14" id="KW-0460">Magnesium</keyword>
<evidence type="ECO:0000256" key="11">
    <source>
        <dbReference type="ARBA" id="ARBA00022842"/>
    </source>
</evidence>
<feature type="binding site" evidence="14">
    <location>
        <position position="39"/>
    </location>
    <ligand>
        <name>Mg(2+)</name>
        <dbReference type="ChEBI" id="CHEBI:18420"/>
        <label>1</label>
    </ligand>
</feature>
<dbReference type="Pfam" id="PF00925">
    <property type="entry name" value="GTP_cyclohydro2"/>
    <property type="match status" value="1"/>
</dbReference>
<dbReference type="GO" id="GO:0030145">
    <property type="term" value="F:manganese ion binding"/>
    <property type="evidence" value="ECO:0007669"/>
    <property type="project" value="UniProtKB-UniRule"/>
</dbReference>
<feature type="site" description="Essential for catalytic activity" evidence="14">
    <location>
        <position position="174"/>
    </location>
</feature>
<feature type="binding site" evidence="14">
    <location>
        <position position="153"/>
    </location>
    <ligand>
        <name>Mg(2+)</name>
        <dbReference type="ChEBI" id="CHEBI:18420"/>
        <label>2</label>
    </ligand>
</feature>
<dbReference type="GO" id="GO:0005829">
    <property type="term" value="C:cytosol"/>
    <property type="evidence" value="ECO:0007669"/>
    <property type="project" value="TreeGrafter"/>
</dbReference>
<dbReference type="InterPro" id="IPR017945">
    <property type="entry name" value="DHBP_synth_RibB-like_a/b_dom"/>
</dbReference>
<dbReference type="GO" id="GO:0003935">
    <property type="term" value="F:GTP cyclohydrolase II activity"/>
    <property type="evidence" value="ECO:0007669"/>
    <property type="project" value="TreeGrafter"/>
</dbReference>
<dbReference type="PANTHER" id="PTHR21327">
    <property type="entry name" value="GTP CYCLOHYDROLASE II-RELATED"/>
    <property type="match status" value="1"/>
</dbReference>
<dbReference type="RefSeq" id="WP_138153163.1">
    <property type="nucleotide sequence ID" value="NZ_VANU01000005.1"/>
</dbReference>
<comment type="similarity">
    <text evidence="14">Belongs to the DHBP synthase family.</text>
</comment>
<comment type="pathway">
    <text evidence="4 14">Cofactor biosynthesis; riboflavin biosynthesis; 2-hydroxy-3-oxobutyl phosphate from D-ribulose 5-phosphate: step 1/1.</text>
</comment>
<comment type="subunit">
    <text evidence="14">Homodimer.</text>
</comment>
<evidence type="ECO:0000256" key="6">
    <source>
        <dbReference type="ARBA" id="ARBA00008976"/>
    </source>
</evidence>
<dbReference type="HAMAP" id="MF_00180">
    <property type="entry name" value="RibB"/>
    <property type="match status" value="1"/>
</dbReference>
<dbReference type="AlphaFoldDB" id="A0A5R8XZN8"/>
<dbReference type="InterPro" id="IPR032677">
    <property type="entry name" value="GTP_cyclohydro_II"/>
</dbReference>
<keyword evidence="9 14" id="KW-0686">Riboflavin biosynthesis</keyword>
<name>A0A5R8XZN8_9BACT</name>
<evidence type="ECO:0000256" key="5">
    <source>
        <dbReference type="ARBA" id="ARBA00005520"/>
    </source>
</evidence>
<evidence type="ECO:0000256" key="4">
    <source>
        <dbReference type="ARBA" id="ARBA00004904"/>
    </source>
</evidence>
<evidence type="ECO:0000256" key="1">
    <source>
        <dbReference type="ARBA" id="ARBA00000141"/>
    </source>
</evidence>
<evidence type="ECO:0000256" key="12">
    <source>
        <dbReference type="ARBA" id="ARBA00023211"/>
    </source>
</evidence>
<dbReference type="GO" id="GO:0009231">
    <property type="term" value="P:riboflavin biosynthetic process"/>
    <property type="evidence" value="ECO:0007669"/>
    <property type="project" value="UniProtKB-UniRule"/>
</dbReference>
<organism evidence="16 17">
    <name type="scientific">Arcobacter arenosus</name>
    <dbReference type="NCBI Taxonomy" id="2576037"/>
    <lineage>
        <taxon>Bacteria</taxon>
        <taxon>Pseudomonadati</taxon>
        <taxon>Campylobacterota</taxon>
        <taxon>Epsilonproteobacteria</taxon>
        <taxon>Campylobacterales</taxon>
        <taxon>Arcobacteraceae</taxon>
        <taxon>Arcobacter</taxon>
    </lineage>
</organism>
<evidence type="ECO:0000256" key="8">
    <source>
        <dbReference type="ARBA" id="ARBA00018836"/>
    </source>
</evidence>
<accession>A0A5R8XZN8</accession>
<feature type="binding site" evidence="14">
    <location>
        <begin position="38"/>
        <end position="39"/>
    </location>
    <ligand>
        <name>D-ribulose 5-phosphate</name>
        <dbReference type="ChEBI" id="CHEBI:58121"/>
    </ligand>
</feature>
<gene>
    <name evidence="14" type="primary">ribB</name>
    <name evidence="16" type="ORF">FDK22_11730</name>
</gene>
<dbReference type="PANTHER" id="PTHR21327:SF18">
    <property type="entry name" value="3,4-DIHYDROXY-2-BUTANONE 4-PHOSPHATE SYNTHASE"/>
    <property type="match status" value="1"/>
</dbReference>
<dbReference type="NCBIfam" id="NF006804">
    <property type="entry name" value="PRK09314.1"/>
    <property type="match status" value="1"/>
</dbReference>
<evidence type="ECO:0000256" key="10">
    <source>
        <dbReference type="ARBA" id="ARBA00022723"/>
    </source>
</evidence>
<feature type="binding site" evidence="14">
    <location>
        <position position="43"/>
    </location>
    <ligand>
        <name>D-ribulose 5-phosphate</name>
        <dbReference type="ChEBI" id="CHEBI:58121"/>
    </ligand>
</feature>
<dbReference type="PIRSF" id="PIRSF001259">
    <property type="entry name" value="RibA"/>
    <property type="match status" value="1"/>
</dbReference>
<comment type="similarity">
    <text evidence="6">In the C-terminal section; belongs to the GTP cyclohydrolase II family.</text>
</comment>
<feature type="binding site" evidence="14">
    <location>
        <position position="39"/>
    </location>
    <ligand>
        <name>Mg(2+)</name>
        <dbReference type="ChEBI" id="CHEBI:18420"/>
        <label>2</label>
    </ligand>
</feature>
<reference evidence="16 17" key="1">
    <citation type="submission" date="2019-05" db="EMBL/GenBank/DDBJ databases">
        <title>Arcobacter sp. nov., isolated from sea sediment.</title>
        <authorList>
            <person name="Kim W."/>
        </authorList>
    </citation>
    <scope>NUCLEOTIDE SEQUENCE [LARGE SCALE GENOMIC DNA]</scope>
    <source>
        <strain evidence="16 17">CAU 1517</strain>
    </source>
</reference>
<keyword evidence="13 14" id="KW-0456">Lyase</keyword>
<dbReference type="Pfam" id="PF00926">
    <property type="entry name" value="DHBP_synthase"/>
    <property type="match status" value="1"/>
</dbReference>
<dbReference type="OrthoDB" id="9793111at2"/>
<evidence type="ECO:0000256" key="7">
    <source>
        <dbReference type="ARBA" id="ARBA00012153"/>
    </source>
</evidence>
<evidence type="ECO:0000256" key="13">
    <source>
        <dbReference type="ARBA" id="ARBA00023239"/>
    </source>
</evidence>
<keyword evidence="10 14" id="KW-0479">Metal-binding</keyword>
<comment type="caution">
    <text evidence="16">The sequence shown here is derived from an EMBL/GenBank/DDBJ whole genome shotgun (WGS) entry which is preliminary data.</text>
</comment>
<dbReference type="EC" id="4.1.99.12" evidence="7 14"/>
<dbReference type="EMBL" id="VANU01000005">
    <property type="protein sequence ID" value="TLP36909.1"/>
    <property type="molecule type" value="Genomic_DNA"/>
</dbReference>
<dbReference type="SUPFAM" id="SSF55821">
    <property type="entry name" value="YrdC/RibB"/>
    <property type="match status" value="1"/>
</dbReference>
<evidence type="ECO:0000313" key="17">
    <source>
        <dbReference type="Proteomes" id="UP000308901"/>
    </source>
</evidence>
<dbReference type="InterPro" id="IPR036144">
    <property type="entry name" value="RibA-like_sf"/>
</dbReference>
<comment type="function">
    <text evidence="3 14">Catalyzes the conversion of D-ribulose 5-phosphate to formate and 3,4-dihydroxy-2-butanone 4-phosphate.</text>
</comment>
<feature type="site" description="Essential for catalytic activity" evidence="14">
    <location>
        <position position="136"/>
    </location>
</feature>
<sequence length="351" mass="39260">MNATINENKSIEAINRVLQAIEDIKKGKMVVMVDDEDRENEGDLVYAANLSTPEKVNFMASHAKGLICVALSKETAHRLDLAPMVKNNDSSYETAFTVSVDAKDAATGISASERDMTIKILSNQYSKKDDLVRPGHIFPLIAKEGGVLVRTGHTEGSTDLCHLAGMQSSSVICEIMKEDGTMARRPDLDLFCQEHDLNIVYISDIVEYRMMNESLVKITNNSMETFLGQNANKYTFLDHKKAEHYVYSFGTLKPNTNVKFHNIMKDIELLSSTEKYEDLIKSIKYLQENNGVLVFLSNSSKKMKEIREYGIGAQILNLLGIKEINLITTKTKGEFVGINGFGLDIKERISL</sequence>
<evidence type="ECO:0000313" key="16">
    <source>
        <dbReference type="EMBL" id="TLP36909.1"/>
    </source>
</evidence>
<comment type="similarity">
    <text evidence="5">In the N-terminal section; belongs to the DHBP synthase family.</text>
</comment>
<dbReference type="Gene3D" id="3.40.50.10990">
    <property type="entry name" value="GTP cyclohydrolase II"/>
    <property type="match status" value="1"/>
</dbReference>
<evidence type="ECO:0000256" key="2">
    <source>
        <dbReference type="ARBA" id="ARBA00001936"/>
    </source>
</evidence>